<evidence type="ECO:0000313" key="4">
    <source>
        <dbReference type="Proteomes" id="UP000423257"/>
    </source>
</evidence>
<feature type="transmembrane region" description="Helical" evidence="2">
    <location>
        <begin position="6"/>
        <end position="28"/>
    </location>
</feature>
<feature type="compositionally biased region" description="Low complexity" evidence="1">
    <location>
        <begin position="73"/>
        <end position="85"/>
    </location>
</feature>
<dbReference type="AlphaFoldDB" id="A0A6H9SL81"/>
<keyword evidence="2" id="KW-1133">Transmembrane helix</keyword>
<gene>
    <name evidence="3" type="ORF">F7R03_15065</name>
</gene>
<proteinExistence type="predicted"/>
<evidence type="ECO:0000256" key="2">
    <source>
        <dbReference type="SAM" id="Phobius"/>
    </source>
</evidence>
<sequence length="95" mass="9752">MESAHGVGPVVIGVVQVAAMVLGAMGALKVGESGLCAMIERKLLKACKIKSPPKGGLRLRRADQIRTASSSALLLSTARSSPSVRSSHRQGPCTG</sequence>
<comment type="caution">
    <text evidence="3">The sequence shown here is derived from an EMBL/GenBank/DDBJ whole genome shotgun (WGS) entry which is preliminary data.</text>
</comment>
<keyword evidence="2" id="KW-0472">Membrane</keyword>
<evidence type="ECO:0000256" key="1">
    <source>
        <dbReference type="SAM" id="MobiDB-lite"/>
    </source>
</evidence>
<dbReference type="EMBL" id="VZPQ01000008">
    <property type="protein sequence ID" value="KAB0566254.1"/>
    <property type="molecule type" value="Genomic_DNA"/>
</dbReference>
<protein>
    <submittedName>
        <fullName evidence="3">Uncharacterized protein</fullName>
    </submittedName>
</protein>
<feature type="region of interest" description="Disordered" evidence="1">
    <location>
        <begin position="73"/>
        <end position="95"/>
    </location>
</feature>
<accession>A0A6H9SL81</accession>
<name>A0A6H9SL81_9PSED</name>
<dbReference type="Proteomes" id="UP000423257">
    <property type="component" value="Unassembled WGS sequence"/>
</dbReference>
<reference evidence="3 4" key="1">
    <citation type="submission" date="2019-09" db="EMBL/GenBank/DDBJ databases">
        <title>Draft genome sequences of 48 bacterial type strains from the CCUG.</title>
        <authorList>
            <person name="Tunovic T."/>
            <person name="Pineiro-Iglesias B."/>
            <person name="Unosson C."/>
            <person name="Inganas E."/>
            <person name="Ohlen M."/>
            <person name="Cardew S."/>
            <person name="Jensie-Markopoulos S."/>
            <person name="Salva-Serra F."/>
            <person name="Jaen-Luchoro D."/>
            <person name="Karlsson R."/>
            <person name="Svensson-Stadler L."/>
            <person name="Chun J."/>
            <person name="Moore E."/>
        </authorList>
    </citation>
    <scope>NUCLEOTIDE SEQUENCE [LARGE SCALE GENOMIC DNA]</scope>
    <source>
        <strain evidence="3 4">CCUG 51524</strain>
    </source>
</reference>
<evidence type="ECO:0000313" key="3">
    <source>
        <dbReference type="EMBL" id="KAB0566254.1"/>
    </source>
</evidence>
<keyword evidence="2" id="KW-0812">Transmembrane</keyword>
<organism evidence="3 4">
    <name type="scientific">Pseudomonas palleroniana</name>
    <dbReference type="NCBI Taxonomy" id="191390"/>
    <lineage>
        <taxon>Bacteria</taxon>
        <taxon>Pseudomonadati</taxon>
        <taxon>Pseudomonadota</taxon>
        <taxon>Gammaproteobacteria</taxon>
        <taxon>Pseudomonadales</taxon>
        <taxon>Pseudomonadaceae</taxon>
        <taxon>Pseudomonas</taxon>
    </lineage>
</organism>